<keyword evidence="2" id="KW-1185">Reference proteome</keyword>
<dbReference type="RefSeq" id="WP_078573243.1">
    <property type="nucleotide sequence ID" value="NZ_MPZS01000001.1"/>
</dbReference>
<evidence type="ECO:0000313" key="2">
    <source>
        <dbReference type="Proteomes" id="UP000242224"/>
    </source>
</evidence>
<gene>
    <name evidence="1" type="ORF">BMG00_02115</name>
</gene>
<dbReference type="InterPro" id="IPR010865">
    <property type="entry name" value="DUF1499"/>
</dbReference>
<proteinExistence type="predicted"/>
<dbReference type="EMBL" id="MPZS01000001">
    <property type="protein sequence ID" value="OOY12658.1"/>
    <property type="molecule type" value="Genomic_DNA"/>
</dbReference>
<reference evidence="1 2" key="1">
    <citation type="submission" date="2016-11" db="EMBL/GenBank/DDBJ databases">
        <title>A multilocus sequence analysis scheme for characterization of bacteria in the genus Thioclava.</title>
        <authorList>
            <person name="Liu Y."/>
            <person name="Shao Z."/>
        </authorList>
    </citation>
    <scope>NUCLEOTIDE SEQUENCE [LARGE SCALE GENOMIC DNA]</scope>
    <source>
        <strain evidence="1 2">11.10-0-13</strain>
    </source>
</reference>
<dbReference type="Proteomes" id="UP000242224">
    <property type="component" value="Unassembled WGS sequence"/>
</dbReference>
<comment type="caution">
    <text evidence="1">The sequence shown here is derived from an EMBL/GenBank/DDBJ whole genome shotgun (WGS) entry which is preliminary data.</text>
</comment>
<dbReference type="Pfam" id="PF07386">
    <property type="entry name" value="DUF1499"/>
    <property type="match status" value="1"/>
</dbReference>
<organism evidence="1 2">
    <name type="scientific">Thioclava marina</name>
    <dbReference type="NCBI Taxonomy" id="1915077"/>
    <lineage>
        <taxon>Bacteria</taxon>
        <taxon>Pseudomonadati</taxon>
        <taxon>Pseudomonadota</taxon>
        <taxon>Alphaproteobacteria</taxon>
        <taxon>Rhodobacterales</taxon>
        <taxon>Paracoccaceae</taxon>
        <taxon>Thioclava</taxon>
    </lineage>
</organism>
<sequence length="138" mass="14947">MGIVLLAIILVVIAADAWVRLARIDPARFSVEGLAKPTGDHPETGGFQAVREVAEPQAQMTALDKIIRATARTRRVEGSPEAGQAAYVTRSAFWGFPDVTTLWVDGKTVQIRGHLVFGRSDLGVNRARILGWLDEAGL</sequence>
<evidence type="ECO:0000313" key="1">
    <source>
        <dbReference type="EMBL" id="OOY12658.1"/>
    </source>
</evidence>
<evidence type="ECO:0008006" key="3">
    <source>
        <dbReference type="Google" id="ProtNLM"/>
    </source>
</evidence>
<name>A0ABX3MM83_9RHOB</name>
<protein>
    <recommendedName>
        <fullName evidence="3">DUF1499 domain-containing protein</fullName>
    </recommendedName>
</protein>
<accession>A0ABX3MM83</accession>